<keyword evidence="1" id="KW-0472">Membrane</keyword>
<evidence type="ECO:0000313" key="3">
    <source>
        <dbReference type="Proteomes" id="UP000193560"/>
    </source>
</evidence>
<dbReference type="EMBL" id="MCGE01000016">
    <property type="protein sequence ID" value="ORZ13510.1"/>
    <property type="molecule type" value="Genomic_DNA"/>
</dbReference>
<gene>
    <name evidence="2" type="ORF">BCR42DRAFT_65146</name>
</gene>
<feature type="transmembrane region" description="Helical" evidence="1">
    <location>
        <begin position="25"/>
        <end position="51"/>
    </location>
</feature>
<reference evidence="2 3" key="1">
    <citation type="submission" date="2016-07" db="EMBL/GenBank/DDBJ databases">
        <title>Pervasive Adenine N6-methylation of Active Genes in Fungi.</title>
        <authorList>
            <consortium name="DOE Joint Genome Institute"/>
            <person name="Mondo S.J."/>
            <person name="Dannebaum R.O."/>
            <person name="Kuo R.C."/>
            <person name="Labutti K."/>
            <person name="Haridas S."/>
            <person name="Kuo A."/>
            <person name="Salamov A."/>
            <person name="Ahrendt S.R."/>
            <person name="Lipzen A."/>
            <person name="Sullivan W."/>
            <person name="Andreopoulos W.B."/>
            <person name="Clum A."/>
            <person name="Lindquist E."/>
            <person name="Daum C."/>
            <person name="Ramamoorthy G.K."/>
            <person name="Gryganskyi A."/>
            <person name="Culley D."/>
            <person name="Magnuson J.K."/>
            <person name="James T.Y."/>
            <person name="O'Malley M.A."/>
            <person name="Stajich J.E."/>
            <person name="Spatafora J.W."/>
            <person name="Visel A."/>
            <person name="Grigoriev I.V."/>
        </authorList>
    </citation>
    <scope>NUCLEOTIDE SEQUENCE [LARGE SCALE GENOMIC DNA]</scope>
    <source>
        <strain evidence="2 3">NRRL 1336</strain>
    </source>
</reference>
<keyword evidence="1" id="KW-1133">Transmembrane helix</keyword>
<accession>A0A1X2IBP7</accession>
<organism evidence="2 3">
    <name type="scientific">Absidia repens</name>
    <dbReference type="NCBI Taxonomy" id="90262"/>
    <lineage>
        <taxon>Eukaryota</taxon>
        <taxon>Fungi</taxon>
        <taxon>Fungi incertae sedis</taxon>
        <taxon>Mucoromycota</taxon>
        <taxon>Mucoromycotina</taxon>
        <taxon>Mucoromycetes</taxon>
        <taxon>Mucorales</taxon>
        <taxon>Cunninghamellaceae</taxon>
        <taxon>Absidia</taxon>
    </lineage>
</organism>
<evidence type="ECO:0000256" key="1">
    <source>
        <dbReference type="SAM" id="Phobius"/>
    </source>
</evidence>
<sequence>MTFMCLIMDITRHDLIYPILIHTHILFSMSFLIVLLELLYFIPILVIALYINISP</sequence>
<dbReference type="AlphaFoldDB" id="A0A1X2IBP7"/>
<keyword evidence="1" id="KW-0812">Transmembrane</keyword>
<comment type="caution">
    <text evidence="2">The sequence shown here is derived from an EMBL/GenBank/DDBJ whole genome shotgun (WGS) entry which is preliminary data.</text>
</comment>
<keyword evidence="3" id="KW-1185">Reference proteome</keyword>
<evidence type="ECO:0000313" key="2">
    <source>
        <dbReference type="EMBL" id="ORZ13510.1"/>
    </source>
</evidence>
<name>A0A1X2IBP7_9FUNG</name>
<dbReference type="Proteomes" id="UP000193560">
    <property type="component" value="Unassembled WGS sequence"/>
</dbReference>
<proteinExistence type="predicted"/>
<protein>
    <submittedName>
        <fullName evidence="2">Uncharacterized protein</fullName>
    </submittedName>
</protein>